<dbReference type="GO" id="GO:0015254">
    <property type="term" value="F:glycerol channel activity"/>
    <property type="evidence" value="ECO:0007669"/>
    <property type="project" value="TreeGrafter"/>
</dbReference>
<sequence length="296" mass="33113">MQKEWLKQVYLQIAIFFSLETVPMLGFMGILASGNEHLAVLNFWLILLSCFQGTASAIAYLNCSVYKRHLSSLIQETFFVKKKSSSSISLSFIRRQSGQTNPSVTLVLWSLGRASIQQVLAYIPIQIFGAFVGTATAYLDYLETLNFYDGGRRQIDGPNGTLCFFVTCIAPYSTKLSALFDQIVGTAILCMTMAAMLDPKNGVPKFLHPLFGGLTVLTIGLAFAQNDAYPIHAARDLGARLFMFIIYGKGVWTKDDYYWWVPILGPLIGGFVGAWLYVLFIDFHAWSNREEDEVEL</sequence>
<keyword evidence="4 8" id="KW-0812">Transmembrane</keyword>
<evidence type="ECO:0000256" key="2">
    <source>
        <dbReference type="ARBA" id="ARBA00006175"/>
    </source>
</evidence>
<feature type="transmembrane region" description="Helical" evidence="9">
    <location>
        <begin position="43"/>
        <end position="63"/>
    </location>
</feature>
<dbReference type="SUPFAM" id="SSF81338">
    <property type="entry name" value="Aquaporin-like"/>
    <property type="match status" value="1"/>
</dbReference>
<dbReference type="WBParaSite" id="MBELARI_LOCUS17767">
    <property type="protein sequence ID" value="MBELARI_LOCUS17767"/>
    <property type="gene ID" value="MBELARI_LOCUS17767"/>
</dbReference>
<evidence type="ECO:0000256" key="4">
    <source>
        <dbReference type="ARBA" id="ARBA00022692"/>
    </source>
</evidence>
<dbReference type="GO" id="GO:0016323">
    <property type="term" value="C:basolateral plasma membrane"/>
    <property type="evidence" value="ECO:0007669"/>
    <property type="project" value="TreeGrafter"/>
</dbReference>
<accession>A0AAF3EUC6</accession>
<feature type="transmembrane region" description="Helical" evidence="9">
    <location>
        <begin position="9"/>
        <end position="31"/>
    </location>
</feature>
<feature type="transmembrane region" description="Helical" evidence="9">
    <location>
        <begin position="179"/>
        <end position="197"/>
    </location>
</feature>
<dbReference type="InterPro" id="IPR000425">
    <property type="entry name" value="MIP"/>
</dbReference>
<evidence type="ECO:0000256" key="6">
    <source>
        <dbReference type="ARBA" id="ARBA00023136"/>
    </source>
</evidence>
<evidence type="ECO:0000256" key="8">
    <source>
        <dbReference type="RuleBase" id="RU000477"/>
    </source>
</evidence>
<protein>
    <recommendedName>
        <fullName evidence="12">Aquaporin</fullName>
    </recommendedName>
</protein>
<evidence type="ECO:0000256" key="9">
    <source>
        <dbReference type="SAM" id="Phobius"/>
    </source>
</evidence>
<comment type="subcellular location">
    <subcellularLocation>
        <location evidence="1">Membrane</location>
        <topology evidence="1">Multi-pass membrane protein</topology>
    </subcellularLocation>
</comment>
<keyword evidence="10" id="KW-1185">Reference proteome</keyword>
<comment type="function">
    <text evidence="7">Aquaglyceroporin that may modulate the water content and osmolytes during anhydrobiosis.</text>
</comment>
<keyword evidence="5 9" id="KW-1133">Transmembrane helix</keyword>
<evidence type="ECO:0000256" key="7">
    <source>
        <dbReference type="ARBA" id="ARBA00045280"/>
    </source>
</evidence>
<evidence type="ECO:0008006" key="12">
    <source>
        <dbReference type="Google" id="ProtNLM"/>
    </source>
</evidence>
<dbReference type="InterPro" id="IPR023271">
    <property type="entry name" value="Aquaporin-like"/>
</dbReference>
<feature type="transmembrane region" description="Helical" evidence="9">
    <location>
        <begin position="206"/>
        <end position="224"/>
    </location>
</feature>
<dbReference type="Pfam" id="PF00230">
    <property type="entry name" value="MIP"/>
    <property type="match status" value="1"/>
</dbReference>
<dbReference type="Gene3D" id="1.20.1080.10">
    <property type="entry name" value="Glycerol uptake facilitator protein"/>
    <property type="match status" value="1"/>
</dbReference>
<feature type="transmembrane region" description="Helical" evidence="9">
    <location>
        <begin position="119"/>
        <end position="139"/>
    </location>
</feature>
<reference evidence="11" key="1">
    <citation type="submission" date="2024-02" db="UniProtKB">
        <authorList>
            <consortium name="WormBaseParasite"/>
        </authorList>
    </citation>
    <scope>IDENTIFICATION</scope>
</reference>
<keyword evidence="6 9" id="KW-0472">Membrane</keyword>
<dbReference type="AlphaFoldDB" id="A0AAF3EUC6"/>
<evidence type="ECO:0000256" key="1">
    <source>
        <dbReference type="ARBA" id="ARBA00004141"/>
    </source>
</evidence>
<evidence type="ECO:0000256" key="3">
    <source>
        <dbReference type="ARBA" id="ARBA00022448"/>
    </source>
</evidence>
<evidence type="ECO:0000256" key="5">
    <source>
        <dbReference type="ARBA" id="ARBA00022989"/>
    </source>
</evidence>
<comment type="similarity">
    <text evidence="2 8">Belongs to the MIP/aquaporin (TC 1.A.8) family.</text>
</comment>
<dbReference type="InterPro" id="IPR050363">
    <property type="entry name" value="MIP/Aquaporin"/>
</dbReference>
<keyword evidence="3 8" id="KW-0813">Transport</keyword>
<dbReference type="Proteomes" id="UP000887575">
    <property type="component" value="Unassembled WGS sequence"/>
</dbReference>
<organism evidence="10 11">
    <name type="scientific">Mesorhabditis belari</name>
    <dbReference type="NCBI Taxonomy" id="2138241"/>
    <lineage>
        <taxon>Eukaryota</taxon>
        <taxon>Metazoa</taxon>
        <taxon>Ecdysozoa</taxon>
        <taxon>Nematoda</taxon>
        <taxon>Chromadorea</taxon>
        <taxon>Rhabditida</taxon>
        <taxon>Rhabditina</taxon>
        <taxon>Rhabditomorpha</taxon>
        <taxon>Rhabditoidea</taxon>
        <taxon>Rhabditidae</taxon>
        <taxon>Mesorhabditinae</taxon>
        <taxon>Mesorhabditis</taxon>
    </lineage>
</organism>
<dbReference type="PRINTS" id="PR00783">
    <property type="entry name" value="MINTRINSICP"/>
</dbReference>
<evidence type="ECO:0000313" key="10">
    <source>
        <dbReference type="Proteomes" id="UP000887575"/>
    </source>
</evidence>
<dbReference type="GO" id="GO:0015250">
    <property type="term" value="F:water channel activity"/>
    <property type="evidence" value="ECO:0007669"/>
    <property type="project" value="TreeGrafter"/>
</dbReference>
<feature type="transmembrane region" description="Helical" evidence="9">
    <location>
        <begin position="257"/>
        <end position="280"/>
    </location>
</feature>
<evidence type="ECO:0000313" key="11">
    <source>
        <dbReference type="WBParaSite" id="MBELARI_LOCUS17767"/>
    </source>
</evidence>
<name>A0AAF3EUC6_9BILA</name>
<proteinExistence type="inferred from homology"/>
<dbReference type="PANTHER" id="PTHR43829">
    <property type="entry name" value="AQUAPORIN OR AQUAGLYCEROPORIN RELATED"/>
    <property type="match status" value="1"/>
</dbReference>
<dbReference type="PANTHER" id="PTHR43829:SF9">
    <property type="entry name" value="AQUAPORIN-9"/>
    <property type="match status" value="1"/>
</dbReference>